<evidence type="ECO:0000259" key="5">
    <source>
        <dbReference type="PROSITE" id="PS50868"/>
    </source>
</evidence>
<sequence>MEAAVALKAGEVICPVSSGHTVSNDLLTLPDGRCVCIASQFNATMISRFIIATEDIPEGEKVRLNASLFVYESAAGGASEVGFKDVSEEEKQRLYVYADERVRQRALFDGFVPRSCNSSVKIARQHNAGFEVISLQSHEACGVIFAATGVPLPFPARGTMEVVPEGKHLRLTGGVEYIRHSCQPNVKLEIEENIVRGIALRPIELGERLTCNYLCMYWDVDRPFSCTCGARLCYGFIRGFCYLESKQKEQLLPYCSAAIKERYCKVTPTTACLSKLEKTTRVAVTFDGKVAVQRPTPSGTVLLKFERIEARLRKVVVDSLSIPHSCDANAILLEGCLVTSRTLQAGDPLTLNLSTLFYELPQPFKCNCGAVNCAHDVSGFVGLDDLEKDRLVPFTEFSVIIEALRHGYRLRSSTPLVKIIFYPPIGETAHAADFIPKHTHLFHQSGLVLPFATIHTVFLGEGKHLIFSDGAQCLAHSCEPNVRISVDATNGTADCLTLRDIQPGEILSFNYATTEWDMAVAFSCACGSDGCTGTIRGFRHLDLPTQLRLWPHTTNGVKTMFSQQHQSILTKLDDALVSIRGASCELYLTRDLVSGVKLFDMTNFHVANNEVVVEGVRIRHSCTFNAVLLEGSIVLCRAVLRGEAVTMNINHLVYSTAPFECNCGSEKCVKSVCGFVGLTEEEKNRAMIFTHPWVWDTAVLNGHKVASSCPLIDVKLNGRMGHITFAKSDIPKGTHFFEVSGLTLPFPTTHTIFLGDAQHLLFSEGAQYLGHSCEPNVRILTDCNARKLECVAIRDIREGEIVAFNYLTTEWDMQSPFTCLCGSAKCHGEIRGFRHIGNDARQNLWSMTSPAIKSLVVDTDNEQANAWKMIDSKRLCVNDDGVVQITTDMAAGTVVINVSIVEVHGGFVYVDGVRLRHHCSPTALIVENKVVLLRPVDAGDELNVNLNCLCYTMPKDHFCKCSRLTQVHTVRGFKWLDGQEKQAQFPFTEPSVRAAALLDGFIGASCSPFVGIRTCATGAEAFATVDIAAGTRLIRMKGLCLPFPTAITIQIGEHRHILSHGGMEFVHHSCDPNLVVRVDTISSAIECEAVRDVAALEALTFNYVTTEWDLHDPFQCVCSSMNCLHNIRGFKFLSNAQRLALKRHVTPTMRRLAGLSSSVSLPPFLIVNNDDVLCTSGIVKCGEVLLECTCVDIQPMQVAIGEEGYIIRHEEDANTLLVEGRFVAMRSIGVRELLTVNMNLFVYSMKQLFPRGFSHECLGFRHLDDETKQALLHLCEPPVRVQAMRNGLGVRSTSPLVEIRRSGDFGQTAYAAASIASGTTLFHVSGLTLPFPTMSTVCVGEGRHLLFGEGAECIAHHCEPNLRVVVDEQQPALEFRALRSISAGEMVTFNYCTTEWTMNAPFVCPCGSTKCIGTVRGFSSLCETDRQRLWPITSPVVKRYAYGEKPQLLNA</sequence>
<gene>
    <name evidence="6" type="ORF">TVY486_0904470</name>
</gene>
<dbReference type="PANTHER" id="PTHR12350">
    <property type="entry name" value="HISTONE-LYSINE N-METHYLTRANSFERASE-RELATED"/>
    <property type="match status" value="1"/>
</dbReference>
<dbReference type="InterPro" id="IPR053201">
    <property type="entry name" value="Flavunoidine_N-MTase"/>
</dbReference>
<feature type="domain" description="Post-SET" evidence="5">
    <location>
        <begin position="815"/>
        <end position="831"/>
    </location>
</feature>
<keyword evidence="2" id="KW-0808">Transferase</keyword>
<evidence type="ECO:0000313" key="6">
    <source>
        <dbReference type="EMBL" id="CCC50626.1"/>
    </source>
</evidence>
<dbReference type="VEuPathDB" id="TriTrypDB:TvY486_0904470"/>
<name>G0U2X2_TRYVY</name>
<dbReference type="GO" id="GO:0008168">
    <property type="term" value="F:methyltransferase activity"/>
    <property type="evidence" value="ECO:0007669"/>
    <property type="project" value="UniProtKB-KW"/>
</dbReference>
<dbReference type="PROSITE" id="PS50868">
    <property type="entry name" value="POST_SET"/>
    <property type="match status" value="2"/>
</dbReference>
<dbReference type="SMART" id="SM00317">
    <property type="entry name" value="SET"/>
    <property type="match status" value="3"/>
</dbReference>
<feature type="domain" description="SET" evidence="4">
    <location>
        <begin position="701"/>
        <end position="807"/>
    </location>
</feature>
<dbReference type="Gene3D" id="2.170.270.10">
    <property type="entry name" value="SET domain"/>
    <property type="match status" value="5"/>
</dbReference>
<dbReference type="SUPFAM" id="SSF82199">
    <property type="entry name" value="SET domain"/>
    <property type="match status" value="6"/>
</dbReference>
<dbReference type="GO" id="GO:0032259">
    <property type="term" value="P:methylation"/>
    <property type="evidence" value="ECO:0007669"/>
    <property type="project" value="UniProtKB-KW"/>
</dbReference>
<feature type="domain" description="SET" evidence="4">
    <location>
        <begin position="33"/>
        <end position="214"/>
    </location>
</feature>
<dbReference type="Pfam" id="PF00856">
    <property type="entry name" value="SET"/>
    <property type="match status" value="5"/>
</dbReference>
<reference evidence="6" key="1">
    <citation type="journal article" date="2012" name="Proc. Natl. Acad. Sci. U.S.A.">
        <title>Antigenic diversity is generated by distinct evolutionary mechanisms in African trypanosome species.</title>
        <authorList>
            <person name="Jackson A.P."/>
            <person name="Berry A."/>
            <person name="Aslett M."/>
            <person name="Allison H.C."/>
            <person name="Burton P."/>
            <person name="Vavrova-Anderson J."/>
            <person name="Brown R."/>
            <person name="Browne H."/>
            <person name="Corton N."/>
            <person name="Hauser H."/>
            <person name="Gamble J."/>
            <person name="Gilderthorp R."/>
            <person name="Marcello L."/>
            <person name="McQuillan J."/>
            <person name="Otto T.D."/>
            <person name="Quail M.A."/>
            <person name="Sanders M.J."/>
            <person name="van Tonder A."/>
            <person name="Ginger M.L."/>
            <person name="Field M.C."/>
            <person name="Barry J.D."/>
            <person name="Hertz-Fowler C."/>
            <person name="Berriman M."/>
        </authorList>
    </citation>
    <scope>NUCLEOTIDE SEQUENCE</scope>
    <source>
        <strain evidence="6">Y486</strain>
    </source>
</reference>
<proteinExistence type="predicted"/>
<feature type="domain" description="SET" evidence="4">
    <location>
        <begin position="1295"/>
        <end position="1392"/>
    </location>
</feature>
<feature type="domain" description="Post-SET" evidence="5">
    <location>
        <begin position="520"/>
        <end position="536"/>
    </location>
</feature>
<dbReference type="EMBL" id="HE573025">
    <property type="protein sequence ID" value="CCC50626.1"/>
    <property type="molecule type" value="Genomic_DNA"/>
</dbReference>
<evidence type="ECO:0000256" key="1">
    <source>
        <dbReference type="ARBA" id="ARBA00022603"/>
    </source>
</evidence>
<keyword evidence="3" id="KW-0949">S-adenosyl-L-methionine</keyword>
<evidence type="ECO:0000256" key="3">
    <source>
        <dbReference type="ARBA" id="ARBA00022691"/>
    </source>
</evidence>
<evidence type="ECO:0000256" key="2">
    <source>
        <dbReference type="ARBA" id="ARBA00022679"/>
    </source>
</evidence>
<dbReference type="PANTHER" id="PTHR12350:SF21">
    <property type="entry name" value="SET DOMAIN-CONTAINING PROTEIN"/>
    <property type="match status" value="1"/>
</dbReference>
<evidence type="ECO:0000259" key="4">
    <source>
        <dbReference type="PROSITE" id="PS50280"/>
    </source>
</evidence>
<dbReference type="SMART" id="SM00508">
    <property type="entry name" value="PostSET"/>
    <property type="match status" value="7"/>
</dbReference>
<accession>G0U2X2</accession>
<dbReference type="InterPro" id="IPR001214">
    <property type="entry name" value="SET_dom"/>
</dbReference>
<protein>
    <recommendedName>
        <fullName evidence="7">SET domain-containing protein</fullName>
    </recommendedName>
</protein>
<dbReference type="PROSITE" id="PS50280">
    <property type="entry name" value="SET"/>
    <property type="match status" value="5"/>
</dbReference>
<dbReference type="InterPro" id="IPR003616">
    <property type="entry name" value="Post-SET_dom"/>
</dbReference>
<feature type="domain" description="SET" evidence="4">
    <location>
        <begin position="406"/>
        <end position="512"/>
    </location>
</feature>
<dbReference type="OMA" id="TTEWDMN"/>
<evidence type="ECO:0008006" key="7">
    <source>
        <dbReference type="Google" id="ProtNLM"/>
    </source>
</evidence>
<feature type="domain" description="SET" evidence="4">
    <location>
        <begin position="1008"/>
        <end position="1104"/>
    </location>
</feature>
<dbReference type="InterPro" id="IPR046341">
    <property type="entry name" value="SET_dom_sf"/>
</dbReference>
<keyword evidence="1" id="KW-0489">Methyltransferase</keyword>
<organism evidence="6">
    <name type="scientific">Trypanosoma vivax (strain Y486)</name>
    <dbReference type="NCBI Taxonomy" id="1055687"/>
    <lineage>
        <taxon>Eukaryota</taxon>
        <taxon>Discoba</taxon>
        <taxon>Euglenozoa</taxon>
        <taxon>Kinetoplastea</taxon>
        <taxon>Metakinetoplastina</taxon>
        <taxon>Trypanosomatida</taxon>
        <taxon>Trypanosomatidae</taxon>
        <taxon>Trypanosoma</taxon>
        <taxon>Duttonella</taxon>
    </lineage>
</organism>